<evidence type="ECO:0000313" key="2">
    <source>
        <dbReference type="EMBL" id="SFC18563.1"/>
    </source>
</evidence>
<dbReference type="STRING" id="517719.SAMN05421762_0108"/>
<proteinExistence type="predicted"/>
<dbReference type="InterPro" id="IPR036390">
    <property type="entry name" value="WH_DNA-bd_sf"/>
</dbReference>
<dbReference type="PANTHER" id="PTHR33164:SF57">
    <property type="entry name" value="MARR-FAMILY TRANSCRIPTIONAL REGULATOR"/>
    <property type="match status" value="1"/>
</dbReference>
<organism evidence="2 3">
    <name type="scientific">Pseudooceanicola nitratireducens</name>
    <dbReference type="NCBI Taxonomy" id="517719"/>
    <lineage>
        <taxon>Bacteria</taxon>
        <taxon>Pseudomonadati</taxon>
        <taxon>Pseudomonadota</taxon>
        <taxon>Alphaproteobacteria</taxon>
        <taxon>Rhodobacterales</taxon>
        <taxon>Paracoccaceae</taxon>
        <taxon>Pseudooceanicola</taxon>
    </lineage>
</organism>
<reference evidence="2 3" key="1">
    <citation type="submission" date="2016-10" db="EMBL/GenBank/DDBJ databases">
        <authorList>
            <person name="de Groot N.N."/>
        </authorList>
    </citation>
    <scope>NUCLEOTIDE SEQUENCE [LARGE SCALE GENOMIC DNA]</scope>
    <source>
        <strain evidence="2 3">DSM 29619</strain>
    </source>
</reference>
<name>A0A1I1HAP2_9RHOB</name>
<dbReference type="GO" id="GO:0006950">
    <property type="term" value="P:response to stress"/>
    <property type="evidence" value="ECO:0007669"/>
    <property type="project" value="TreeGrafter"/>
</dbReference>
<accession>A0A1I1HAP2</accession>
<dbReference type="InterPro" id="IPR036388">
    <property type="entry name" value="WH-like_DNA-bd_sf"/>
</dbReference>
<dbReference type="PANTHER" id="PTHR33164">
    <property type="entry name" value="TRANSCRIPTIONAL REGULATOR, MARR FAMILY"/>
    <property type="match status" value="1"/>
</dbReference>
<feature type="domain" description="HTH marR-type" evidence="1">
    <location>
        <begin position="12"/>
        <end position="146"/>
    </location>
</feature>
<dbReference type="OrthoDB" id="8906692at2"/>
<sequence>MDPQDPAKAFELSAFTPYLLNLAAETQGEAFSRIYRERYGMLRTEWRVLFHLGRYGALSARDISSRARIHKTKVSRAVEALSRKRFLTREVSEEDRRVEILSLTPAGYRAFTDLSGAAREFEAGLAARLGAEDLALLRRILDRLASA</sequence>
<dbReference type="PRINTS" id="PR00598">
    <property type="entry name" value="HTHMARR"/>
</dbReference>
<evidence type="ECO:0000259" key="1">
    <source>
        <dbReference type="PROSITE" id="PS50995"/>
    </source>
</evidence>
<protein>
    <submittedName>
        <fullName evidence="2">Transcriptional regulator, MarR family</fullName>
    </submittedName>
</protein>
<dbReference type="Pfam" id="PF12802">
    <property type="entry name" value="MarR_2"/>
    <property type="match status" value="1"/>
</dbReference>
<dbReference type="EMBL" id="FOLX01000001">
    <property type="protein sequence ID" value="SFC18563.1"/>
    <property type="molecule type" value="Genomic_DNA"/>
</dbReference>
<dbReference type="RefSeq" id="WP_093448852.1">
    <property type="nucleotide sequence ID" value="NZ_FNZG01000002.1"/>
</dbReference>
<dbReference type="GO" id="GO:0003700">
    <property type="term" value="F:DNA-binding transcription factor activity"/>
    <property type="evidence" value="ECO:0007669"/>
    <property type="project" value="InterPro"/>
</dbReference>
<evidence type="ECO:0000313" key="3">
    <source>
        <dbReference type="Proteomes" id="UP000231644"/>
    </source>
</evidence>
<dbReference type="InterPro" id="IPR039422">
    <property type="entry name" value="MarR/SlyA-like"/>
</dbReference>
<dbReference type="AlphaFoldDB" id="A0A1I1HAP2"/>
<dbReference type="InterPro" id="IPR000835">
    <property type="entry name" value="HTH_MarR-typ"/>
</dbReference>
<dbReference type="SMART" id="SM00347">
    <property type="entry name" value="HTH_MARR"/>
    <property type="match status" value="1"/>
</dbReference>
<dbReference type="Gene3D" id="1.10.10.10">
    <property type="entry name" value="Winged helix-like DNA-binding domain superfamily/Winged helix DNA-binding domain"/>
    <property type="match status" value="1"/>
</dbReference>
<keyword evidence="3" id="KW-1185">Reference proteome</keyword>
<dbReference type="PROSITE" id="PS50995">
    <property type="entry name" value="HTH_MARR_2"/>
    <property type="match status" value="1"/>
</dbReference>
<gene>
    <name evidence="2" type="ORF">SAMN05421762_0108</name>
</gene>
<dbReference type="Proteomes" id="UP000231644">
    <property type="component" value="Unassembled WGS sequence"/>
</dbReference>
<dbReference type="SUPFAM" id="SSF46785">
    <property type="entry name" value="Winged helix' DNA-binding domain"/>
    <property type="match status" value="1"/>
</dbReference>